<evidence type="ECO:0000256" key="6">
    <source>
        <dbReference type="SAM" id="MobiDB-lite"/>
    </source>
</evidence>
<dbReference type="PANTHER" id="PTHR33529">
    <property type="entry name" value="SLR0882 PROTEIN-RELATED"/>
    <property type="match status" value="1"/>
</dbReference>
<feature type="transmembrane region" description="Helical" evidence="7">
    <location>
        <begin position="336"/>
        <end position="354"/>
    </location>
</feature>
<comment type="caution">
    <text evidence="8">The sequence shown here is derived from an EMBL/GenBank/DDBJ whole genome shotgun (WGS) entry which is preliminary data.</text>
</comment>
<evidence type="ECO:0000256" key="1">
    <source>
        <dbReference type="ARBA" id="ARBA00004651"/>
    </source>
</evidence>
<name>A0A832MK37_UNCEI</name>
<dbReference type="PANTHER" id="PTHR33529:SF6">
    <property type="entry name" value="YJGP_YJGQ FAMILY PERMEASE"/>
    <property type="match status" value="1"/>
</dbReference>
<dbReference type="EMBL" id="DSQF01000017">
    <property type="protein sequence ID" value="HGZ43432.1"/>
    <property type="molecule type" value="Genomic_DNA"/>
</dbReference>
<feature type="transmembrane region" description="Helical" evidence="7">
    <location>
        <begin position="390"/>
        <end position="413"/>
    </location>
</feature>
<comment type="subcellular location">
    <subcellularLocation>
        <location evidence="1">Cell membrane</location>
        <topology evidence="1">Multi-pass membrane protein</topology>
    </subcellularLocation>
</comment>
<keyword evidence="3 7" id="KW-0812">Transmembrane</keyword>
<dbReference type="GO" id="GO:0043190">
    <property type="term" value="C:ATP-binding cassette (ABC) transporter complex"/>
    <property type="evidence" value="ECO:0007669"/>
    <property type="project" value="TreeGrafter"/>
</dbReference>
<feature type="transmembrane region" description="Helical" evidence="7">
    <location>
        <begin position="361"/>
        <end position="378"/>
    </location>
</feature>
<evidence type="ECO:0000313" key="8">
    <source>
        <dbReference type="EMBL" id="HGZ43432.1"/>
    </source>
</evidence>
<dbReference type="GO" id="GO:0015920">
    <property type="term" value="P:lipopolysaccharide transport"/>
    <property type="evidence" value="ECO:0007669"/>
    <property type="project" value="TreeGrafter"/>
</dbReference>
<feature type="transmembrane region" description="Helical" evidence="7">
    <location>
        <begin position="158"/>
        <end position="177"/>
    </location>
</feature>
<keyword evidence="2" id="KW-1003">Cell membrane</keyword>
<evidence type="ECO:0000256" key="3">
    <source>
        <dbReference type="ARBA" id="ARBA00022692"/>
    </source>
</evidence>
<evidence type="ECO:0000256" key="5">
    <source>
        <dbReference type="ARBA" id="ARBA00023136"/>
    </source>
</evidence>
<dbReference type="Pfam" id="PF03739">
    <property type="entry name" value="LptF_LptG"/>
    <property type="match status" value="1"/>
</dbReference>
<dbReference type="InterPro" id="IPR005495">
    <property type="entry name" value="LptG/LptF_permease"/>
</dbReference>
<feature type="transmembrane region" description="Helical" evidence="7">
    <location>
        <begin position="71"/>
        <end position="92"/>
    </location>
</feature>
<reference evidence="8" key="1">
    <citation type="journal article" date="2020" name="mSystems">
        <title>Genome- and Community-Level Interaction Insights into Carbon Utilization and Element Cycling Functions of Hydrothermarchaeota in Hydrothermal Sediment.</title>
        <authorList>
            <person name="Zhou Z."/>
            <person name="Liu Y."/>
            <person name="Xu W."/>
            <person name="Pan J."/>
            <person name="Luo Z.H."/>
            <person name="Li M."/>
        </authorList>
    </citation>
    <scope>NUCLEOTIDE SEQUENCE [LARGE SCALE GENOMIC DNA]</scope>
    <source>
        <strain evidence="8">SpSt-381</strain>
    </source>
</reference>
<feature type="region of interest" description="Disordered" evidence="6">
    <location>
        <begin position="1"/>
        <end position="35"/>
    </location>
</feature>
<evidence type="ECO:0000256" key="2">
    <source>
        <dbReference type="ARBA" id="ARBA00022475"/>
    </source>
</evidence>
<gene>
    <name evidence="8" type="ORF">ENR23_08410</name>
</gene>
<organism evidence="8">
    <name type="scientific">Eiseniibacteriota bacterium</name>
    <dbReference type="NCBI Taxonomy" id="2212470"/>
    <lineage>
        <taxon>Bacteria</taxon>
        <taxon>Candidatus Eiseniibacteriota</taxon>
    </lineage>
</organism>
<evidence type="ECO:0000256" key="7">
    <source>
        <dbReference type="SAM" id="Phobius"/>
    </source>
</evidence>
<proteinExistence type="predicted"/>
<protein>
    <submittedName>
        <fullName evidence="8">YjgP/YjgQ family permease</fullName>
    </submittedName>
</protein>
<evidence type="ECO:0000256" key="4">
    <source>
        <dbReference type="ARBA" id="ARBA00022989"/>
    </source>
</evidence>
<keyword evidence="5 7" id="KW-0472">Membrane</keyword>
<keyword evidence="4 7" id="KW-1133">Transmembrane helix</keyword>
<sequence length="418" mass="46022">MPRRRRGARGPPAARPVARDVAAEPAARRVGRGRDPARVRAAAAVRARAPAARRAEGGAVKILDRYVLREFLGYQALGLAGFIAIFVVVDVFEKIDVFLDHRAPAALVARFYLFRAPEVVVQVLPVALLLASFLALGQLNKFGELTAMRSAGASLLRVLRPVFACAAGSALAALLLGEFVVPAANRERDRIYDEQIQGLRRDEVFERADVTYLGEGGRVWYMRLYLVQEQRMHEVTLQEFERGALVRRIDAREATWDGAAWRFASGFERRFDGARETATPFASLVVPGLEERPTDFAKETRQPDEMNYFELAAYVDRLRASGARVSNYVVDLHLKLAFPLVNIIVVMIGASIATRLRLQSAAVGFGLSVAIAFLYYAFMRTGQALGHSGALPPVVAAWLGDALFAAVGIVMLADQQRR</sequence>
<feature type="transmembrane region" description="Helical" evidence="7">
    <location>
        <begin position="119"/>
        <end position="137"/>
    </location>
</feature>
<dbReference type="AlphaFoldDB" id="A0A832MK37"/>
<accession>A0A832MK37</accession>